<comment type="caution">
    <text evidence="1">The sequence shown here is derived from an EMBL/GenBank/DDBJ whole genome shotgun (WGS) entry which is preliminary data.</text>
</comment>
<keyword evidence="2" id="KW-1185">Reference proteome</keyword>
<gene>
    <name evidence="1" type="ORF">HAX54_017282</name>
</gene>
<organism evidence="1 2">
    <name type="scientific">Datura stramonium</name>
    <name type="common">Jimsonweed</name>
    <name type="synonym">Common thornapple</name>
    <dbReference type="NCBI Taxonomy" id="4076"/>
    <lineage>
        <taxon>Eukaryota</taxon>
        <taxon>Viridiplantae</taxon>
        <taxon>Streptophyta</taxon>
        <taxon>Embryophyta</taxon>
        <taxon>Tracheophyta</taxon>
        <taxon>Spermatophyta</taxon>
        <taxon>Magnoliopsida</taxon>
        <taxon>eudicotyledons</taxon>
        <taxon>Gunneridae</taxon>
        <taxon>Pentapetalae</taxon>
        <taxon>asterids</taxon>
        <taxon>lamiids</taxon>
        <taxon>Solanales</taxon>
        <taxon>Solanaceae</taxon>
        <taxon>Solanoideae</taxon>
        <taxon>Datureae</taxon>
        <taxon>Datura</taxon>
    </lineage>
</organism>
<reference evidence="1 2" key="1">
    <citation type="journal article" date="2021" name="BMC Genomics">
        <title>Datura genome reveals duplications of psychoactive alkaloid biosynthetic genes and high mutation rate following tissue culture.</title>
        <authorList>
            <person name="Rajewski A."/>
            <person name="Carter-House D."/>
            <person name="Stajich J."/>
            <person name="Litt A."/>
        </authorList>
    </citation>
    <scope>NUCLEOTIDE SEQUENCE [LARGE SCALE GENOMIC DNA]</scope>
    <source>
        <strain evidence="1">AR-01</strain>
    </source>
</reference>
<sequence>GTLEIHILYTQSYESIVIPIFVLTSYIQPHGNLTIIVNALSHIARPDAHFGLTRAVATVPLRRAVSRCGGLTLGVPPAFTLVLLGAYFTKLFSPRRHLNTKFKFFLEFWARWFL</sequence>
<name>A0ABS8S115_DATST</name>
<dbReference type="EMBL" id="JACEIK010000214">
    <property type="protein sequence ID" value="MCD7452527.1"/>
    <property type="molecule type" value="Genomic_DNA"/>
</dbReference>
<evidence type="ECO:0000313" key="1">
    <source>
        <dbReference type="EMBL" id="MCD7452527.1"/>
    </source>
</evidence>
<feature type="non-terminal residue" evidence="1">
    <location>
        <position position="1"/>
    </location>
</feature>
<protein>
    <submittedName>
        <fullName evidence="1">Uncharacterized protein</fullName>
    </submittedName>
</protein>
<dbReference type="Proteomes" id="UP000823775">
    <property type="component" value="Unassembled WGS sequence"/>
</dbReference>
<proteinExistence type="predicted"/>
<accession>A0ABS8S115</accession>
<evidence type="ECO:0000313" key="2">
    <source>
        <dbReference type="Proteomes" id="UP000823775"/>
    </source>
</evidence>